<accession>A0A0A9B053</accession>
<dbReference type="AlphaFoldDB" id="A0A0A9B053"/>
<organism evidence="1">
    <name type="scientific">Arundo donax</name>
    <name type="common">Giant reed</name>
    <name type="synonym">Donax arundinaceus</name>
    <dbReference type="NCBI Taxonomy" id="35708"/>
    <lineage>
        <taxon>Eukaryota</taxon>
        <taxon>Viridiplantae</taxon>
        <taxon>Streptophyta</taxon>
        <taxon>Embryophyta</taxon>
        <taxon>Tracheophyta</taxon>
        <taxon>Spermatophyta</taxon>
        <taxon>Magnoliopsida</taxon>
        <taxon>Liliopsida</taxon>
        <taxon>Poales</taxon>
        <taxon>Poaceae</taxon>
        <taxon>PACMAD clade</taxon>
        <taxon>Arundinoideae</taxon>
        <taxon>Arundineae</taxon>
        <taxon>Arundo</taxon>
    </lineage>
</organism>
<proteinExistence type="predicted"/>
<protein>
    <submittedName>
        <fullName evidence="1">Uncharacterized protein</fullName>
    </submittedName>
</protein>
<dbReference type="EMBL" id="GBRH01240511">
    <property type="protein sequence ID" value="JAD57384.1"/>
    <property type="molecule type" value="Transcribed_RNA"/>
</dbReference>
<reference evidence="1" key="1">
    <citation type="submission" date="2014-09" db="EMBL/GenBank/DDBJ databases">
        <authorList>
            <person name="Magalhaes I.L.F."/>
            <person name="Oliveira U."/>
            <person name="Santos F.R."/>
            <person name="Vidigal T.H.D.A."/>
            <person name="Brescovit A.D."/>
            <person name="Santos A.J."/>
        </authorList>
    </citation>
    <scope>NUCLEOTIDE SEQUENCE</scope>
    <source>
        <tissue evidence="1">Shoot tissue taken approximately 20 cm above the soil surface</tissue>
    </source>
</reference>
<evidence type="ECO:0000313" key="1">
    <source>
        <dbReference type="EMBL" id="JAD57384.1"/>
    </source>
</evidence>
<name>A0A0A9B053_ARUDO</name>
<reference evidence="1" key="2">
    <citation type="journal article" date="2015" name="Data Brief">
        <title>Shoot transcriptome of the giant reed, Arundo donax.</title>
        <authorList>
            <person name="Barrero R.A."/>
            <person name="Guerrero F.D."/>
            <person name="Moolhuijzen P."/>
            <person name="Goolsby J.A."/>
            <person name="Tidwell J."/>
            <person name="Bellgard S.E."/>
            <person name="Bellgard M.I."/>
        </authorList>
    </citation>
    <scope>NUCLEOTIDE SEQUENCE</scope>
    <source>
        <tissue evidence="1">Shoot tissue taken approximately 20 cm above the soil surface</tissue>
    </source>
</reference>
<sequence>MELPGHPSRRMCHHLCAVCRTTASPRGLAVVGRTAVG</sequence>